<evidence type="ECO:0000313" key="1">
    <source>
        <dbReference type="EMBL" id="VUC31982.1"/>
    </source>
</evidence>
<protein>
    <recommendedName>
        <fullName evidence="3">F-box domain-containing protein</fullName>
    </recommendedName>
</protein>
<evidence type="ECO:0008006" key="3">
    <source>
        <dbReference type="Google" id="ProtNLM"/>
    </source>
</evidence>
<evidence type="ECO:0000313" key="2">
    <source>
        <dbReference type="Proteomes" id="UP000766486"/>
    </source>
</evidence>
<accession>A0ABY6UL94</accession>
<comment type="caution">
    <text evidence="1">The sequence shown here is derived from an EMBL/GenBank/DDBJ whole genome shotgun (WGS) entry which is preliminary data.</text>
</comment>
<name>A0ABY6UL94_BIOOC</name>
<reference evidence="1 2" key="1">
    <citation type="submission" date="2019-06" db="EMBL/GenBank/DDBJ databases">
        <authorList>
            <person name="Broberg M."/>
        </authorList>
    </citation>
    <scope>NUCLEOTIDE SEQUENCE [LARGE SCALE GENOMIC DNA]</scope>
</reference>
<dbReference type="EMBL" id="CABFNS010000837">
    <property type="protein sequence ID" value="VUC31982.1"/>
    <property type="molecule type" value="Genomic_DNA"/>
</dbReference>
<keyword evidence="2" id="KW-1185">Reference proteome</keyword>
<sequence length="636" mass="71524">MRGEGEQPINVRLHPNCGACGSLLEPGDSITVLKHHKNALLKIDAGQFPETKAHPLVGFVDSSQLGRRYQLCRLGHGDVCAGESESVTFHSDCLNLYVKNMRAGDGWRKLWVAATWRYPWVNCTQLRLPPVDNVMRYMDCAKDVLNLPRLVRLPLELQMDILKLSGSALVGRYASVLQLTSELASDQPFVGNLSLDNIHRWNRGARPTISHVITGQEIKVIIDARGLLEIRMVTEPMEDLTVRSDHMLYITGPVEKFSGIRVDFQNGLARLIVPCTRQLTLWDFPATRFRGIIVSADESSFYHAPLAMTFRPPNRFVSIDLRRCDGLTFFMAPSGLYAIHAHTSESPNAVEAFERLRLLYDQPLTWFYLPLAADDEVLSVGLRLRHFDFVDLNPSILIHLRSGHYVIGPNPTGKVFDVLLQTHGRPRLIYQPSSDVELSSQSTQISVSPQTGGRAKYHFIQQGGRRPQGTICHSDAPLNDVRSIAVFRDAIKGTCAGLILTYRDGRQRPVGQCRWGLDVVYTYQNPVRLHHSYRLHPPGEARGGFGVVYVDVGLDELADPGPREYPNDIVETQVWTCSKMEGLLKFWSRAHSSYLQVESPWTAVPGETLEFNLGHLGGQCRMPQLERELLRRHASD</sequence>
<organism evidence="1 2">
    <name type="scientific">Bionectria ochroleuca</name>
    <name type="common">Gliocladium roseum</name>
    <dbReference type="NCBI Taxonomy" id="29856"/>
    <lineage>
        <taxon>Eukaryota</taxon>
        <taxon>Fungi</taxon>
        <taxon>Dikarya</taxon>
        <taxon>Ascomycota</taxon>
        <taxon>Pezizomycotina</taxon>
        <taxon>Sordariomycetes</taxon>
        <taxon>Hypocreomycetidae</taxon>
        <taxon>Hypocreales</taxon>
        <taxon>Bionectriaceae</taxon>
        <taxon>Clonostachys</taxon>
    </lineage>
</organism>
<dbReference type="Proteomes" id="UP000766486">
    <property type="component" value="Unassembled WGS sequence"/>
</dbReference>
<proteinExistence type="predicted"/>
<gene>
    <name evidence="1" type="ORF">CLO192961_LOCUS315836</name>
</gene>